<proteinExistence type="predicted"/>
<feature type="compositionally biased region" description="Low complexity" evidence="1">
    <location>
        <begin position="123"/>
        <end position="142"/>
    </location>
</feature>
<protein>
    <submittedName>
        <fullName evidence="3">PKD domain-containing protein</fullName>
    </submittedName>
</protein>
<dbReference type="CDD" id="cd00146">
    <property type="entry name" value="PKD"/>
    <property type="match status" value="1"/>
</dbReference>
<dbReference type="PROSITE" id="PS50093">
    <property type="entry name" value="PKD"/>
    <property type="match status" value="1"/>
</dbReference>
<evidence type="ECO:0000313" key="4">
    <source>
        <dbReference type="Proteomes" id="UP001596099"/>
    </source>
</evidence>
<gene>
    <name evidence="3" type="ORF">ACFPYI_18065</name>
</gene>
<dbReference type="AlphaFoldDB" id="A0ABD5RRH6"/>
<dbReference type="InterPro" id="IPR013783">
    <property type="entry name" value="Ig-like_fold"/>
</dbReference>
<organism evidence="3 4">
    <name type="scientific">Halomarina salina</name>
    <dbReference type="NCBI Taxonomy" id="1872699"/>
    <lineage>
        <taxon>Archaea</taxon>
        <taxon>Methanobacteriati</taxon>
        <taxon>Methanobacteriota</taxon>
        <taxon>Stenosarchaea group</taxon>
        <taxon>Halobacteria</taxon>
        <taxon>Halobacteriales</taxon>
        <taxon>Natronomonadaceae</taxon>
        <taxon>Halomarina</taxon>
    </lineage>
</organism>
<dbReference type="InterPro" id="IPR022409">
    <property type="entry name" value="PKD/Chitinase_dom"/>
</dbReference>
<feature type="region of interest" description="Disordered" evidence="1">
    <location>
        <begin position="123"/>
        <end position="176"/>
    </location>
</feature>
<dbReference type="InterPro" id="IPR035986">
    <property type="entry name" value="PKD_dom_sf"/>
</dbReference>
<feature type="domain" description="PKD" evidence="2">
    <location>
        <begin position="31"/>
        <end position="124"/>
    </location>
</feature>
<dbReference type="Proteomes" id="UP001596099">
    <property type="component" value="Unassembled WGS sequence"/>
</dbReference>
<dbReference type="InterPro" id="IPR000601">
    <property type="entry name" value="PKD_dom"/>
</dbReference>
<feature type="compositionally biased region" description="Pro residues" evidence="1">
    <location>
        <begin position="143"/>
        <end position="154"/>
    </location>
</feature>
<dbReference type="Gene3D" id="2.60.40.10">
    <property type="entry name" value="Immunoglobulins"/>
    <property type="match status" value="2"/>
</dbReference>
<reference evidence="3 4" key="1">
    <citation type="journal article" date="2019" name="Int. J. Syst. Evol. Microbiol.">
        <title>The Global Catalogue of Microorganisms (GCM) 10K type strain sequencing project: providing services to taxonomists for standard genome sequencing and annotation.</title>
        <authorList>
            <consortium name="The Broad Institute Genomics Platform"/>
            <consortium name="The Broad Institute Genome Sequencing Center for Infectious Disease"/>
            <person name="Wu L."/>
            <person name="Ma J."/>
        </authorList>
    </citation>
    <scope>NUCLEOTIDE SEQUENCE [LARGE SCALE GENOMIC DNA]</scope>
    <source>
        <strain evidence="3 4">CGMCC 1.12543</strain>
    </source>
</reference>
<dbReference type="Pfam" id="PF22352">
    <property type="entry name" value="K319L-like_PKD"/>
    <property type="match status" value="1"/>
</dbReference>
<evidence type="ECO:0000256" key="1">
    <source>
        <dbReference type="SAM" id="MobiDB-lite"/>
    </source>
</evidence>
<dbReference type="EMBL" id="JBHSQH010000001">
    <property type="protein sequence ID" value="MFC5973241.1"/>
    <property type="molecule type" value="Genomic_DNA"/>
</dbReference>
<dbReference type="RefSeq" id="WP_247417545.1">
    <property type="nucleotide sequence ID" value="NZ_JALLGW010000001.1"/>
</dbReference>
<sequence>MRTKPLALAAFVVVATVGPVAAVGGVDRISEPLADAGLDQSVERGTTVLLDGSGSRAPDGRIAEYEWRIETPTGTAVSPREPTEPRTTFVAETVGRYVVTLTVTDDSGDTASDSLYVDVGEAATTPTTTTTAPTSTPSTPVSTTPPPAGPPDTPTPVDRSPTIRGPQLVTGDRPLGGEYSIATSGTVDQVEWTVDGDVEATGQSLVRSWSPGDHRLTATVSFADGTTEKADFADGTNRIVADPRPDLSLSDLVSQDGLSGTASATDGYGNLKSVDVSVDGLGTRGREVNDGSRSTVDFDWADAKPGRDYDIVVTAVDERGQQTTLNRTVTVLAPPEVVSAEFVNGPVDSYHPRIDAERYTAHHVLKIDLNGHSVADLGIDVSAEKPTDVRRIAGRKVATEDGIATVHTYWAGESPSSGSPYGVKFVLEMKSHQPSKMISDGSSGFIVTPSKSVMRIEMLNDGTRPVGGSGGSTRAPIDTREDIIIDASDSFDPDGTTLTYIWKNGAEATERDDSIGRLSGWEDGKIIIEDDSGARVYQNWSAQKTLVPNIESTEVVGEGPFSPDEPVRVEVRTALVQLRRNTANLDIGAELRGVPGEVVEWDELYTDAVGGENDFAFEGTIELPASALAKNGPDARLVLYNEKRPDYARKTTTLPTVALTGSQRTGRGTLDVTNLRYVIRKQTEETTVANARSEMQQLVDAGYEVKNSESTTVGYRIEEHVRTQEEIVDTDSREFSSTYSRRLFLKTHSQWTADGVQTHRERVRETHTEWRRTKGNGFTGETRRVRTDPAEYSTEREYEYSTVEPRTREITSRQCPLYGRCYEVTYERTVYVDVTHTYWARSKHLSYHSATGDVRRTLVDAAEYATEYEHRYSTWRTKTEREYVASHTTIVQPAKYEWQQVDTVENERAAWRQVSGQTDYRIGDTLTERRWMMSRTNTEEVIRPAYTEEDRVVGTRATVSGTIIRYRTGGSGPGTARVIDDFSTHFSSRGLLSRADIKERVRESEGGQ</sequence>
<dbReference type="SUPFAM" id="SSF49299">
    <property type="entry name" value="PKD domain"/>
    <property type="match status" value="1"/>
</dbReference>
<dbReference type="SMART" id="SM00089">
    <property type="entry name" value="PKD"/>
    <property type="match status" value="1"/>
</dbReference>
<accession>A0ABD5RRH6</accession>
<name>A0ABD5RRH6_9EURY</name>
<evidence type="ECO:0000313" key="3">
    <source>
        <dbReference type="EMBL" id="MFC5973241.1"/>
    </source>
</evidence>
<comment type="caution">
    <text evidence="3">The sequence shown here is derived from an EMBL/GenBank/DDBJ whole genome shotgun (WGS) entry which is preliminary data.</text>
</comment>
<keyword evidence="4" id="KW-1185">Reference proteome</keyword>
<evidence type="ECO:0000259" key="2">
    <source>
        <dbReference type="PROSITE" id="PS50093"/>
    </source>
</evidence>